<evidence type="ECO:0000313" key="2">
    <source>
        <dbReference type="EMBL" id="KAG2470904.1"/>
    </source>
</evidence>
<dbReference type="PANTHER" id="PTHR10857">
    <property type="entry name" value="COPINE"/>
    <property type="match status" value="1"/>
</dbReference>
<dbReference type="EMBL" id="JAATIS010000094">
    <property type="protein sequence ID" value="KAG2470904.1"/>
    <property type="molecule type" value="Genomic_DNA"/>
</dbReference>
<feature type="domain" description="Copine C-terminal" evidence="1">
    <location>
        <begin position="140"/>
        <end position="200"/>
    </location>
</feature>
<organism evidence="2 3">
    <name type="scientific">Polypterus senegalus</name>
    <name type="common">Senegal bichir</name>
    <dbReference type="NCBI Taxonomy" id="55291"/>
    <lineage>
        <taxon>Eukaryota</taxon>
        <taxon>Metazoa</taxon>
        <taxon>Chordata</taxon>
        <taxon>Craniata</taxon>
        <taxon>Vertebrata</taxon>
        <taxon>Euteleostomi</taxon>
        <taxon>Actinopterygii</taxon>
        <taxon>Polypteriformes</taxon>
        <taxon>Polypteridae</taxon>
        <taxon>Polypterus</taxon>
    </lineage>
</organism>
<dbReference type="GO" id="GO:0071277">
    <property type="term" value="P:cellular response to calcium ion"/>
    <property type="evidence" value="ECO:0007669"/>
    <property type="project" value="TreeGrafter"/>
</dbReference>
<protein>
    <submittedName>
        <fullName evidence="2">CPNE8 protein</fullName>
    </submittedName>
</protein>
<name>A0A8X7XPP1_POLSE</name>
<dbReference type="AlphaFoldDB" id="A0A8X7XPP1"/>
<feature type="non-terminal residue" evidence="2">
    <location>
        <position position="1"/>
    </location>
</feature>
<accession>A0A8X7XPP1</accession>
<evidence type="ECO:0000259" key="1">
    <source>
        <dbReference type="Pfam" id="PF07002"/>
    </source>
</evidence>
<dbReference type="InterPro" id="IPR010734">
    <property type="entry name" value="Copine_C"/>
</dbReference>
<gene>
    <name evidence="2" type="primary">Cpne8_1</name>
    <name evidence="2" type="ORF">GTO96_0005330</name>
</gene>
<dbReference type="Pfam" id="PF07002">
    <property type="entry name" value="Copine"/>
    <property type="match status" value="1"/>
</dbReference>
<evidence type="ECO:0000313" key="3">
    <source>
        <dbReference type="Proteomes" id="UP000886611"/>
    </source>
</evidence>
<dbReference type="GO" id="GO:0005544">
    <property type="term" value="F:calcium-dependent phospholipid binding"/>
    <property type="evidence" value="ECO:0007669"/>
    <property type="project" value="InterPro"/>
</dbReference>
<sequence length="214" mass="24414">MESLVRHITCIVKEHQLRRYGHVARFPEGDPARTILIVGDPSGWSRPRDHPRNTWLRQIECHFWRVGLDRVSAWGGANWDPELFHRVAASLPMSVIIIGVGPAEFDDQDTHWQGIFYFEQIEVNLGQQAALHIHQDVTADLLSKTGSYTTKTRGLFVPFRDYIDRSGNQVLSMARLAKDVLAEIPEQLLSFMKSRGIEPRPALPSSQQALHMRI</sequence>
<dbReference type="GO" id="GO:0005886">
    <property type="term" value="C:plasma membrane"/>
    <property type="evidence" value="ECO:0007669"/>
    <property type="project" value="TreeGrafter"/>
</dbReference>
<dbReference type="PANTHER" id="PTHR10857:SF112">
    <property type="entry name" value="COPINE-9"/>
    <property type="match status" value="1"/>
</dbReference>
<comment type="caution">
    <text evidence="2">The sequence shown here is derived from an EMBL/GenBank/DDBJ whole genome shotgun (WGS) entry which is preliminary data.</text>
</comment>
<proteinExistence type="predicted"/>
<dbReference type="Proteomes" id="UP000886611">
    <property type="component" value="Unassembled WGS sequence"/>
</dbReference>
<reference evidence="2 3" key="1">
    <citation type="journal article" date="2021" name="Cell">
        <title>Tracing the genetic footprints of vertebrate landing in non-teleost ray-finned fishes.</title>
        <authorList>
            <person name="Bi X."/>
            <person name="Wang K."/>
            <person name="Yang L."/>
            <person name="Pan H."/>
            <person name="Jiang H."/>
            <person name="Wei Q."/>
            <person name="Fang M."/>
            <person name="Yu H."/>
            <person name="Zhu C."/>
            <person name="Cai Y."/>
            <person name="He Y."/>
            <person name="Gan X."/>
            <person name="Zeng H."/>
            <person name="Yu D."/>
            <person name="Zhu Y."/>
            <person name="Jiang H."/>
            <person name="Qiu Q."/>
            <person name="Yang H."/>
            <person name="Zhang Y.E."/>
            <person name="Wang W."/>
            <person name="Zhu M."/>
            <person name="He S."/>
            <person name="Zhang G."/>
        </authorList>
    </citation>
    <scope>NUCLEOTIDE SEQUENCE [LARGE SCALE GENOMIC DNA]</scope>
    <source>
        <strain evidence="2">Bchr_013</strain>
    </source>
</reference>
<keyword evidence="3" id="KW-1185">Reference proteome</keyword>
<feature type="non-terminal residue" evidence="2">
    <location>
        <position position="214"/>
    </location>
</feature>
<dbReference type="InterPro" id="IPR045052">
    <property type="entry name" value="Copine"/>
</dbReference>